<dbReference type="InterPro" id="IPR015590">
    <property type="entry name" value="Aldehyde_DH_dom"/>
</dbReference>
<dbReference type="InterPro" id="IPR016161">
    <property type="entry name" value="Ald_DH/histidinol_DH"/>
</dbReference>
<dbReference type="SUPFAM" id="SSF53720">
    <property type="entry name" value="ALDH-like"/>
    <property type="match status" value="1"/>
</dbReference>
<dbReference type="Gene3D" id="3.40.309.10">
    <property type="entry name" value="Aldehyde Dehydrogenase, Chain A, domain 2"/>
    <property type="match status" value="1"/>
</dbReference>
<dbReference type="PANTHER" id="PTHR11699">
    <property type="entry name" value="ALDEHYDE DEHYDROGENASE-RELATED"/>
    <property type="match status" value="1"/>
</dbReference>
<dbReference type="AlphaFoldDB" id="A0A4U2YME8"/>
<evidence type="ECO:0000259" key="4">
    <source>
        <dbReference type="Pfam" id="PF00171"/>
    </source>
</evidence>
<proteinExistence type="inferred from homology"/>
<reference evidence="5 6" key="1">
    <citation type="submission" date="2019-04" db="EMBL/GenBank/DDBJ databases">
        <authorList>
            <person name="Dong K."/>
        </authorList>
    </citation>
    <scope>NUCLEOTIDE SEQUENCE [LARGE SCALE GENOMIC DNA]</scope>
    <source>
        <strain evidence="6">dk3543</strain>
    </source>
</reference>
<dbReference type="GO" id="GO:0016620">
    <property type="term" value="F:oxidoreductase activity, acting on the aldehyde or oxo group of donors, NAD or NADP as acceptor"/>
    <property type="evidence" value="ECO:0007669"/>
    <property type="project" value="InterPro"/>
</dbReference>
<dbReference type="Proteomes" id="UP000307808">
    <property type="component" value="Unassembled WGS sequence"/>
</dbReference>
<evidence type="ECO:0000256" key="1">
    <source>
        <dbReference type="ARBA" id="ARBA00023002"/>
    </source>
</evidence>
<dbReference type="PROSITE" id="PS00070">
    <property type="entry name" value="ALDEHYDE_DEHYDR_CYS"/>
    <property type="match status" value="1"/>
</dbReference>
<feature type="domain" description="Aldehyde dehydrogenase" evidence="4">
    <location>
        <begin position="10"/>
        <end position="460"/>
    </location>
</feature>
<dbReference type="OrthoDB" id="6882680at2"/>
<dbReference type="InterPro" id="IPR016160">
    <property type="entry name" value="Ald_DH_CS_CYS"/>
</dbReference>
<protein>
    <submittedName>
        <fullName evidence="5">Aldehyde dehydrogenase family protein</fullName>
    </submittedName>
</protein>
<organism evidence="5 6">
    <name type="scientific">Nocardioides jishulii</name>
    <dbReference type="NCBI Taxonomy" id="2575440"/>
    <lineage>
        <taxon>Bacteria</taxon>
        <taxon>Bacillati</taxon>
        <taxon>Actinomycetota</taxon>
        <taxon>Actinomycetes</taxon>
        <taxon>Propionibacteriales</taxon>
        <taxon>Nocardioidaceae</taxon>
        <taxon>Nocardioides</taxon>
    </lineage>
</organism>
<evidence type="ECO:0000313" key="6">
    <source>
        <dbReference type="Proteomes" id="UP000307808"/>
    </source>
</evidence>
<feature type="active site" evidence="2">
    <location>
        <position position="233"/>
    </location>
</feature>
<evidence type="ECO:0000256" key="2">
    <source>
        <dbReference type="PROSITE-ProRule" id="PRU10007"/>
    </source>
</evidence>
<dbReference type="InterPro" id="IPR016163">
    <property type="entry name" value="Ald_DH_C"/>
</dbReference>
<keyword evidence="1 3" id="KW-0560">Oxidoreductase</keyword>
<keyword evidence="6" id="KW-1185">Reference proteome</keyword>
<dbReference type="Pfam" id="PF00171">
    <property type="entry name" value="Aldedh"/>
    <property type="match status" value="1"/>
</dbReference>
<comment type="similarity">
    <text evidence="3">Belongs to the aldehyde dehydrogenase family.</text>
</comment>
<dbReference type="EMBL" id="SZPY01000002">
    <property type="protein sequence ID" value="TKI62429.1"/>
    <property type="molecule type" value="Genomic_DNA"/>
</dbReference>
<name>A0A4U2YME8_9ACTN</name>
<evidence type="ECO:0000313" key="5">
    <source>
        <dbReference type="EMBL" id="TKI62429.1"/>
    </source>
</evidence>
<dbReference type="InterPro" id="IPR029510">
    <property type="entry name" value="Ald_DH_CS_GLU"/>
</dbReference>
<sequence length="485" mass="51077">MTTAPTSHTRENPARVDESVGTVEFATPAAVDRTVRRAALAQVEWAARPLEERVALVRQAADHVEKHLDEIAGLVARETGKVLGDSRGESAFAVAVLRHYANRAPELLREQGHDDERGRLVVRHRPFGVVGAITPWNAPIILAVLKVAPALVSGNTIVVKPSPLAPFGIQRFLELAAEVLPAGVVDVVQGDVETVTALVEHPGISRVAFTGGDTAGRAIASLAGRSLTPSVLELGGNDAAILLDDVALTDADAERLVMAAFATSGQVCMAIKRLYVHSSRLDEVVAQMRAAAERVLLVGDPLAPDATVGPVVNRASRERLEALVQSCREAGNQVIEIGGVAEGTDLDRGHFVRPVLVLGADDSDVVVAQEQFGPVLPIQAFDEVDEVVVRANAGDLGLGASVWSADEERAFAVAARLEAGFTFVNTHNRTGMSLLAPFGGVKRSGWGREYGDEGLMEYVQPCVIHAPGAFREGGAGSGAAAYPGT</sequence>
<dbReference type="RefSeq" id="WP_137065698.1">
    <property type="nucleotide sequence ID" value="NZ_CP040748.1"/>
</dbReference>
<gene>
    <name evidence="5" type="ORF">FC770_08540</name>
</gene>
<dbReference type="Gene3D" id="3.40.605.10">
    <property type="entry name" value="Aldehyde Dehydrogenase, Chain A, domain 1"/>
    <property type="match status" value="1"/>
</dbReference>
<comment type="caution">
    <text evidence="5">The sequence shown here is derived from an EMBL/GenBank/DDBJ whole genome shotgun (WGS) entry which is preliminary data.</text>
</comment>
<dbReference type="PROSITE" id="PS00687">
    <property type="entry name" value="ALDEHYDE_DEHYDR_GLU"/>
    <property type="match status" value="1"/>
</dbReference>
<accession>A0A4U2YME8</accession>
<dbReference type="InterPro" id="IPR016162">
    <property type="entry name" value="Ald_DH_N"/>
</dbReference>
<evidence type="ECO:0000256" key="3">
    <source>
        <dbReference type="RuleBase" id="RU003345"/>
    </source>
</evidence>